<proteinExistence type="predicted"/>
<dbReference type="InterPro" id="IPR013785">
    <property type="entry name" value="Aldolase_TIM"/>
</dbReference>
<dbReference type="PANTHER" id="PTHR20857">
    <property type="entry name" value="THIAMINE-PHOSPHATE PYROPHOSPHORYLASE"/>
    <property type="match status" value="1"/>
</dbReference>
<keyword evidence="5" id="KW-1185">Reference proteome</keyword>
<dbReference type="GO" id="GO:0004789">
    <property type="term" value="F:thiamine-phosphate diphosphorylase activity"/>
    <property type="evidence" value="ECO:0007669"/>
    <property type="project" value="TreeGrafter"/>
</dbReference>
<dbReference type="EMBL" id="FODF01000029">
    <property type="protein sequence ID" value="SEN91377.1"/>
    <property type="molecule type" value="Genomic_DNA"/>
</dbReference>
<gene>
    <name evidence="4" type="ORF">SAMN05216454_12912</name>
</gene>
<organism evidence="4 5">
    <name type="scientific">Peptostreptococcus russellii</name>
    <dbReference type="NCBI Taxonomy" id="215200"/>
    <lineage>
        <taxon>Bacteria</taxon>
        <taxon>Bacillati</taxon>
        <taxon>Bacillota</taxon>
        <taxon>Clostridia</taxon>
        <taxon>Peptostreptococcales</taxon>
        <taxon>Peptostreptococcaceae</taxon>
        <taxon>Peptostreptococcus</taxon>
    </lineage>
</organism>
<dbReference type="GO" id="GO:0005737">
    <property type="term" value="C:cytoplasm"/>
    <property type="evidence" value="ECO:0007669"/>
    <property type="project" value="TreeGrafter"/>
</dbReference>
<dbReference type="STRING" id="215200.SAMN05216454_12912"/>
<dbReference type="InterPro" id="IPR022998">
    <property type="entry name" value="ThiamineP_synth_TenI"/>
</dbReference>
<accession>A0A1H8KF05</accession>
<dbReference type="CDD" id="cd00564">
    <property type="entry name" value="TMP_TenI"/>
    <property type="match status" value="1"/>
</dbReference>
<dbReference type="RefSeq" id="WP_091976147.1">
    <property type="nucleotide sequence ID" value="NZ_FODF01000029.1"/>
</dbReference>
<name>A0A1H8KF05_9FIRM</name>
<sequence length="231" mass="26469">MIRLKIITNRKLCINSLDDTLEKVLKAYTYNLNYTNRQECNSLSNTLKQNSEIESYLKDFQIESIVLREKDISEKDYEKLYVSIKNISSKYNIAIFSHSNWKSKVIEEGGLIHLPLYILEEMNSDKNSRERFFEKYREIGVSIHSVKEGIYAEKIGATYLTFGHVFETECKKGLKARGLMALRDVCKSVSIPVYAIGGINNKNAQMAMDCGAYGVCIMSGIMRLQTETIIK</sequence>
<evidence type="ECO:0000313" key="5">
    <source>
        <dbReference type="Proteomes" id="UP000199512"/>
    </source>
</evidence>
<dbReference type="PANTHER" id="PTHR20857:SF15">
    <property type="entry name" value="THIAMINE-PHOSPHATE SYNTHASE"/>
    <property type="match status" value="1"/>
</dbReference>
<dbReference type="Pfam" id="PF02581">
    <property type="entry name" value="TMP-TENI"/>
    <property type="match status" value="1"/>
</dbReference>
<keyword evidence="2" id="KW-0784">Thiamine biosynthesis</keyword>
<dbReference type="Proteomes" id="UP000199512">
    <property type="component" value="Unassembled WGS sequence"/>
</dbReference>
<protein>
    <submittedName>
        <fullName evidence="4">Thiamine-phosphate pyrophosphorylase</fullName>
    </submittedName>
</protein>
<reference evidence="4 5" key="1">
    <citation type="submission" date="2016-10" db="EMBL/GenBank/DDBJ databases">
        <authorList>
            <person name="de Groot N.N."/>
        </authorList>
    </citation>
    <scope>NUCLEOTIDE SEQUENCE [LARGE SCALE GENOMIC DNA]</scope>
    <source>
        <strain evidence="4 5">Calf135</strain>
    </source>
</reference>
<feature type="domain" description="Thiamine phosphate synthase/TenI" evidence="3">
    <location>
        <begin position="51"/>
        <end position="221"/>
    </location>
</feature>
<dbReference type="GO" id="GO:0009228">
    <property type="term" value="P:thiamine biosynthetic process"/>
    <property type="evidence" value="ECO:0007669"/>
    <property type="project" value="UniProtKB-KW"/>
</dbReference>
<evidence type="ECO:0000259" key="3">
    <source>
        <dbReference type="Pfam" id="PF02581"/>
    </source>
</evidence>
<dbReference type="OrthoDB" id="9802676at2"/>
<dbReference type="AlphaFoldDB" id="A0A1H8KF05"/>
<comment type="pathway">
    <text evidence="1">Cofactor biosynthesis; thiamine diphosphate biosynthesis.</text>
</comment>
<dbReference type="Gene3D" id="3.20.20.70">
    <property type="entry name" value="Aldolase class I"/>
    <property type="match status" value="1"/>
</dbReference>
<evidence type="ECO:0000313" key="4">
    <source>
        <dbReference type="EMBL" id="SEN91377.1"/>
    </source>
</evidence>
<dbReference type="InterPro" id="IPR036206">
    <property type="entry name" value="ThiamineP_synth_sf"/>
</dbReference>
<dbReference type="SUPFAM" id="SSF51391">
    <property type="entry name" value="Thiamin phosphate synthase"/>
    <property type="match status" value="1"/>
</dbReference>
<evidence type="ECO:0000256" key="1">
    <source>
        <dbReference type="ARBA" id="ARBA00004948"/>
    </source>
</evidence>
<evidence type="ECO:0000256" key="2">
    <source>
        <dbReference type="ARBA" id="ARBA00022977"/>
    </source>
</evidence>